<dbReference type="PANTHER" id="PTHR23406:SF34">
    <property type="entry name" value="NAD-DEPENDENT MALIC ENZYME, MITOCHONDRIAL"/>
    <property type="match status" value="1"/>
</dbReference>
<evidence type="ECO:0000256" key="13">
    <source>
        <dbReference type="RuleBase" id="RU003427"/>
    </source>
</evidence>
<keyword evidence="4 12" id="KW-0479">Metal-binding</keyword>
<dbReference type="PIRSF" id="PIRSF000106">
    <property type="entry name" value="ME"/>
    <property type="match status" value="1"/>
</dbReference>
<evidence type="ECO:0000256" key="3">
    <source>
        <dbReference type="ARBA" id="ARBA00013003"/>
    </source>
</evidence>
<evidence type="ECO:0000256" key="7">
    <source>
        <dbReference type="ARBA" id="ARBA00050168"/>
    </source>
</evidence>
<feature type="active site" description="Proton acceptor" evidence="10">
    <location>
        <position position="201"/>
    </location>
</feature>
<dbReference type="AlphaFoldDB" id="A0A6H0WMH8"/>
<comment type="similarity">
    <text evidence="2 13">Belongs to the malic enzymes family.</text>
</comment>
<dbReference type="PRINTS" id="PR00072">
    <property type="entry name" value="MALOXRDTASE"/>
</dbReference>
<evidence type="ECO:0000259" key="14">
    <source>
        <dbReference type="SMART" id="SM00919"/>
    </source>
</evidence>
<dbReference type="FunFam" id="3.40.50.720:FF:000055">
    <property type="entry name" value="NAD-dependent malic enzyme"/>
    <property type="match status" value="1"/>
</dbReference>
<accession>A0A6H0WMH8</accession>
<evidence type="ECO:0000256" key="6">
    <source>
        <dbReference type="ARBA" id="ARBA00023027"/>
    </source>
</evidence>
<evidence type="ECO:0000256" key="5">
    <source>
        <dbReference type="ARBA" id="ARBA00023002"/>
    </source>
</evidence>
<dbReference type="InterPro" id="IPR015884">
    <property type="entry name" value="Malic_enzyme_CS"/>
</dbReference>
<dbReference type="PROSITE" id="PS00331">
    <property type="entry name" value="MALIC_ENZYMES"/>
    <property type="match status" value="1"/>
</dbReference>
<dbReference type="FunFam" id="3.40.50.10380:FF:000001">
    <property type="entry name" value="NAD-dependent malic enzyme"/>
    <property type="match status" value="1"/>
</dbReference>
<feature type="binding site" evidence="11">
    <location>
        <position position="445"/>
    </location>
    <ligand>
        <name>(S)-malate</name>
        <dbReference type="ChEBI" id="CHEBI:15589"/>
    </ligand>
</feature>
<dbReference type="GO" id="GO:0046872">
    <property type="term" value="F:metal ion binding"/>
    <property type="evidence" value="ECO:0007669"/>
    <property type="project" value="UniProtKB-KW"/>
</dbReference>
<feature type="binding site" evidence="12">
    <location>
        <position position="272"/>
    </location>
    <ligand>
        <name>a divalent metal cation</name>
        <dbReference type="ChEBI" id="CHEBI:60240"/>
    </ligand>
</feature>
<protein>
    <recommendedName>
        <fullName evidence="3">malate dehydrogenase (oxaloacetate-decarboxylating)</fullName>
        <ecNumber evidence="3">1.1.1.38</ecNumber>
    </recommendedName>
</protein>
<dbReference type="Pfam" id="PF03949">
    <property type="entry name" value="Malic_M"/>
    <property type="match status" value="1"/>
</dbReference>
<dbReference type="OrthoDB" id="3314528at2"/>
<dbReference type="GO" id="GO:0004470">
    <property type="term" value="F:malic enzyme activity"/>
    <property type="evidence" value="ECO:0007669"/>
    <property type="project" value="InterPro"/>
</dbReference>
<gene>
    <name evidence="16" type="primary">malS</name>
    <name evidence="16" type="ORF">G4P54_19100</name>
</gene>
<dbReference type="InterPro" id="IPR037062">
    <property type="entry name" value="Malic_N_dom_sf"/>
</dbReference>
<proteinExistence type="inferred from homology"/>
<evidence type="ECO:0000259" key="15">
    <source>
        <dbReference type="SMART" id="SM01274"/>
    </source>
</evidence>
<evidence type="ECO:0000313" key="16">
    <source>
        <dbReference type="EMBL" id="QIW81740.1"/>
    </source>
</evidence>
<evidence type="ECO:0000313" key="17">
    <source>
        <dbReference type="Proteomes" id="UP000501914"/>
    </source>
</evidence>
<feature type="domain" description="Malic enzyme NAD-binding" evidence="14">
    <location>
        <begin position="297"/>
        <end position="557"/>
    </location>
</feature>
<dbReference type="Pfam" id="PF00390">
    <property type="entry name" value="malic"/>
    <property type="match status" value="1"/>
</dbReference>
<evidence type="ECO:0000256" key="10">
    <source>
        <dbReference type="PIRSR" id="PIRSR000106-1"/>
    </source>
</evidence>
<keyword evidence="5" id="KW-0560">Oxidoreductase</keyword>
<dbReference type="EC" id="1.1.1.38" evidence="3"/>
<dbReference type="GO" id="GO:0051287">
    <property type="term" value="F:NAD binding"/>
    <property type="evidence" value="ECO:0007669"/>
    <property type="project" value="InterPro"/>
</dbReference>
<dbReference type="NCBIfam" id="NF010052">
    <property type="entry name" value="PRK13529.1"/>
    <property type="match status" value="1"/>
</dbReference>
<feature type="binding site" evidence="12">
    <location>
        <position position="273"/>
    </location>
    <ligand>
        <name>a divalent metal cation</name>
        <dbReference type="ChEBI" id="CHEBI:60240"/>
    </ligand>
</feature>
<dbReference type="SMART" id="SM01274">
    <property type="entry name" value="malic"/>
    <property type="match status" value="1"/>
</dbReference>
<dbReference type="InterPro" id="IPR036291">
    <property type="entry name" value="NAD(P)-bd_dom_sf"/>
</dbReference>
<sequence>MIGHFLEGYYLTWLTISRKKEICLNNIKKTKEGHLETTLRGKEVLSIPTLNKGVAFSVEERQELGLEGLLPPTVLSLDQQAQRAYEQFQAQPDRLRQNVYLSDLANRNEVLFYKLLKNHLREMLPVVYTPTVGEAIQEYSHEYRRPQGIYLSIDNIDGIEKAFENLHATAGDIDLIVATDSESILGIGDWGVGGINIAIGKLAVYTAAAGIDPSRVIPVVLDVGTNNEKLLNDPLYIGNKHERVQGERYEAFIDAYVKAALKFFPKALLHWEDLGNKNARNIMKKYNHEILTFNDDIQGTGAITLAGVLAAMKKTGASIKDQRVVVFGAGSAGIGIADQIRDTMVLAGLSEEEANKRFYTIDYRGLLTEEIEGILDFQKPYLRNADEVKGWKRDEKGQIPFDEVVRQAKPTILIGTSGVSGAFTEEIVKEMASHVDRPVIMPMSNPTHLAEAVPEDLFKWTDGKVLIATGSPFDNVEYNGVSYEIGQSNNAFAFPGLGLGSIVAEARIITPAMFAATADAIAEMVDFETPGAGLLPSIDKLQEVSIKVAIAVAEAAIKEGVANRQPEDVKQAVLDAMWTPEYKKVIAK</sequence>
<dbReference type="GO" id="GO:0006108">
    <property type="term" value="P:malate metabolic process"/>
    <property type="evidence" value="ECO:0007669"/>
    <property type="project" value="TreeGrafter"/>
</dbReference>
<feature type="domain" description="Malic enzyme N-terminal" evidence="15">
    <location>
        <begin position="105"/>
        <end position="287"/>
    </location>
</feature>
<comment type="catalytic activity">
    <reaction evidence="8">
        <text>(S)-malate + NAD(+) = pyruvate + CO2 + NADH</text>
        <dbReference type="Rhea" id="RHEA:12653"/>
        <dbReference type="ChEBI" id="CHEBI:15361"/>
        <dbReference type="ChEBI" id="CHEBI:15589"/>
        <dbReference type="ChEBI" id="CHEBI:16526"/>
        <dbReference type="ChEBI" id="CHEBI:57540"/>
        <dbReference type="ChEBI" id="CHEBI:57945"/>
        <dbReference type="EC" id="1.1.1.38"/>
    </reaction>
</comment>
<dbReference type="InterPro" id="IPR001891">
    <property type="entry name" value="Malic_OxRdtase"/>
</dbReference>
<dbReference type="InterPro" id="IPR012301">
    <property type="entry name" value="Malic_N_dom"/>
</dbReference>
<dbReference type="Proteomes" id="UP000501914">
    <property type="component" value="Chromosome"/>
</dbReference>
<dbReference type="CDD" id="cd05312">
    <property type="entry name" value="NAD_bind_1_malic_enz"/>
    <property type="match status" value="1"/>
</dbReference>
<dbReference type="GO" id="GO:0005829">
    <property type="term" value="C:cytosol"/>
    <property type="evidence" value="ECO:0007669"/>
    <property type="project" value="TreeGrafter"/>
</dbReference>
<evidence type="ECO:0000256" key="12">
    <source>
        <dbReference type="PIRSR" id="PIRSR000106-3"/>
    </source>
</evidence>
<feature type="binding site" evidence="11">
    <location>
        <position position="489"/>
    </location>
    <ligand>
        <name>(S)-malate</name>
        <dbReference type="ChEBI" id="CHEBI:15589"/>
    </ligand>
</feature>
<keyword evidence="17" id="KW-1185">Reference proteome</keyword>
<evidence type="ECO:0000256" key="2">
    <source>
        <dbReference type="ARBA" id="ARBA00008785"/>
    </source>
</evidence>
<evidence type="ECO:0000256" key="1">
    <source>
        <dbReference type="ARBA" id="ARBA00001936"/>
    </source>
</evidence>
<dbReference type="Gene3D" id="3.40.50.10380">
    <property type="entry name" value="Malic enzyme, N-terminal domain"/>
    <property type="match status" value="1"/>
</dbReference>
<comment type="cofactor">
    <cofactor evidence="12">
        <name>Mg(2+)</name>
        <dbReference type="ChEBI" id="CHEBI:18420"/>
    </cofactor>
    <cofactor evidence="12">
        <name>Mn(2+)</name>
        <dbReference type="ChEBI" id="CHEBI:29035"/>
    </cofactor>
    <text evidence="12">Divalent metal cations. Prefers magnesium or manganese.</text>
</comment>
<dbReference type="Gene3D" id="3.40.50.720">
    <property type="entry name" value="NAD(P)-binding Rossmann-like Domain"/>
    <property type="match status" value="1"/>
</dbReference>
<evidence type="ECO:0000256" key="4">
    <source>
        <dbReference type="ARBA" id="ARBA00022723"/>
    </source>
</evidence>
<evidence type="ECO:0000256" key="8">
    <source>
        <dbReference type="ARBA" id="ARBA00052591"/>
    </source>
</evidence>
<dbReference type="SMART" id="SM00919">
    <property type="entry name" value="Malic_M"/>
    <property type="match status" value="1"/>
</dbReference>
<evidence type="ECO:0000256" key="9">
    <source>
        <dbReference type="ARBA" id="ARBA00055669"/>
    </source>
</evidence>
<dbReference type="InterPro" id="IPR046346">
    <property type="entry name" value="Aminoacid_DH-like_N_sf"/>
</dbReference>
<dbReference type="GO" id="GO:0016616">
    <property type="term" value="F:oxidoreductase activity, acting on the CH-OH group of donors, NAD or NADP as acceptor"/>
    <property type="evidence" value="ECO:0007669"/>
    <property type="project" value="InterPro"/>
</dbReference>
<evidence type="ECO:0000256" key="11">
    <source>
        <dbReference type="PIRSR" id="PIRSR000106-2"/>
    </source>
</evidence>
<dbReference type="PANTHER" id="PTHR23406">
    <property type="entry name" value="MALIC ENZYME-RELATED"/>
    <property type="match status" value="1"/>
</dbReference>
<name>A0A6H0WMH8_9BACI</name>
<dbReference type="KEGG" id="bteq:G4P54_19100"/>
<dbReference type="SUPFAM" id="SSF51735">
    <property type="entry name" value="NAD(P)-binding Rossmann-fold domains"/>
    <property type="match status" value="1"/>
</dbReference>
<feature type="active site" description="Proton donor" evidence="10">
    <location>
        <position position="128"/>
    </location>
</feature>
<dbReference type="InterPro" id="IPR012302">
    <property type="entry name" value="Malic_NAD-bd"/>
</dbReference>
<organism evidence="16 17">
    <name type="scientific">Bacillus tequilensis</name>
    <dbReference type="NCBI Taxonomy" id="227866"/>
    <lineage>
        <taxon>Bacteria</taxon>
        <taxon>Bacillati</taxon>
        <taxon>Bacillota</taxon>
        <taxon>Bacilli</taxon>
        <taxon>Bacillales</taxon>
        <taxon>Bacillaceae</taxon>
        <taxon>Bacillus</taxon>
    </lineage>
</organism>
<comment type="cofactor">
    <cofactor evidence="1">
        <name>Mn(2+)</name>
        <dbReference type="ChEBI" id="CHEBI:29035"/>
    </cofactor>
</comment>
<keyword evidence="6" id="KW-0520">NAD</keyword>
<dbReference type="EMBL" id="CP048852">
    <property type="protein sequence ID" value="QIW81740.1"/>
    <property type="molecule type" value="Genomic_DNA"/>
</dbReference>
<comment type="catalytic activity">
    <reaction evidence="7">
        <text>oxaloacetate + H(+) = pyruvate + CO2</text>
        <dbReference type="Rhea" id="RHEA:15641"/>
        <dbReference type="ChEBI" id="CHEBI:15361"/>
        <dbReference type="ChEBI" id="CHEBI:15378"/>
        <dbReference type="ChEBI" id="CHEBI:16452"/>
        <dbReference type="ChEBI" id="CHEBI:16526"/>
        <dbReference type="EC" id="1.1.1.38"/>
    </reaction>
</comment>
<comment type="function">
    <text evidence="9">Catalyzes the decarboxylation of malate to pyruvate. Can use NAD and NADP, but with a strong preference for NAD. Can also catalyze the decarboxylation of oxaloacetate. Involved in keeping the ATP levels high.</text>
</comment>
<reference evidence="16 17" key="1">
    <citation type="submission" date="2020-02" db="EMBL/GenBank/DDBJ databases">
        <title>Genome sequencing, annotation and comparative genomic analysis of Bacillus tequilensis EA-CB0015, an effective biological control agent against Pseudocercospora fijiensis in banana plants.</title>
        <authorList>
            <person name="Cuellar-Gaviria T.Z."/>
            <person name="Ju K.-S."/>
            <person name="Villegas-Escobar V."/>
        </authorList>
    </citation>
    <scope>NUCLEOTIDE SEQUENCE [LARGE SCALE GENOMIC DNA]</scope>
    <source>
        <strain evidence="16 17">EA-CB0015</strain>
    </source>
</reference>
<dbReference type="SUPFAM" id="SSF53223">
    <property type="entry name" value="Aminoacid dehydrogenase-like, N-terminal domain"/>
    <property type="match status" value="1"/>
</dbReference>
<feature type="binding site" evidence="12">
    <location>
        <position position="296"/>
    </location>
    <ligand>
        <name>a divalent metal cation</name>
        <dbReference type="ChEBI" id="CHEBI:60240"/>
    </ligand>
</feature>